<evidence type="ECO:0008006" key="4">
    <source>
        <dbReference type="Google" id="ProtNLM"/>
    </source>
</evidence>
<evidence type="ECO:0000313" key="3">
    <source>
        <dbReference type="EMBL" id="SVD08272.1"/>
    </source>
</evidence>
<organism evidence="3">
    <name type="scientific">marine metagenome</name>
    <dbReference type="NCBI Taxonomy" id="408172"/>
    <lineage>
        <taxon>unclassified sequences</taxon>
        <taxon>metagenomes</taxon>
        <taxon>ecological metagenomes</taxon>
    </lineage>
</organism>
<dbReference type="InterPro" id="IPR008927">
    <property type="entry name" value="6-PGluconate_DH-like_C_sf"/>
</dbReference>
<name>A0A382SFC8_9ZZZZ</name>
<dbReference type="InterPro" id="IPR036291">
    <property type="entry name" value="NAD(P)-bd_dom_sf"/>
</dbReference>
<proteinExistence type="predicted"/>
<dbReference type="PANTHER" id="PTHR43060:SF15">
    <property type="entry name" value="3-HYDROXYISOBUTYRATE DEHYDROGENASE-LIKE 1, MITOCHONDRIAL-RELATED"/>
    <property type="match status" value="1"/>
</dbReference>
<reference evidence="3" key="1">
    <citation type="submission" date="2018-05" db="EMBL/GenBank/DDBJ databases">
        <authorList>
            <person name="Lanie J.A."/>
            <person name="Ng W.-L."/>
            <person name="Kazmierczak K.M."/>
            <person name="Andrzejewski T.M."/>
            <person name="Davidsen T.M."/>
            <person name="Wayne K.J."/>
            <person name="Tettelin H."/>
            <person name="Glass J.I."/>
            <person name="Rusch D."/>
            <person name="Podicherti R."/>
            <person name="Tsui H.-C.T."/>
            <person name="Winkler M.E."/>
        </authorList>
    </citation>
    <scope>NUCLEOTIDE SEQUENCE</scope>
</reference>
<dbReference type="InterPro" id="IPR006115">
    <property type="entry name" value="6PGDH_NADP-bd"/>
</dbReference>
<dbReference type="Gene3D" id="3.40.50.720">
    <property type="entry name" value="NAD(P)-binding Rossmann-like Domain"/>
    <property type="match status" value="1"/>
</dbReference>
<sequence length="242" mass="25850">MALNLIQSGYSVLGFDVVEKPAFVAAGGFQVKSVAEVGEKTEVIVQSLPTVQALEKTVDDLIEFGRSGQIIIEISSYPLKDKKLQASRLAEQGITMLDCEISGLPFMVADRTATIFQSGDQATIESVQEIFEAMTNKRVNLGKFGAATKMKLLANMMVAIHNSVAGEVLNLARKADIDPDEAIEALSKSAAGSVTFSNKAPVMVSGEFESGAGPFRHMFSYLRRVSALAKDVGASTPLLDTV</sequence>
<feature type="domain" description="3-hydroxyisobutyrate dehydrogenase-like NAD-binding" evidence="2">
    <location>
        <begin position="145"/>
        <end position="241"/>
    </location>
</feature>
<dbReference type="SUPFAM" id="SSF48179">
    <property type="entry name" value="6-phosphogluconate dehydrogenase C-terminal domain-like"/>
    <property type="match status" value="1"/>
</dbReference>
<gene>
    <name evidence="3" type="ORF">METZ01_LOCUS361126</name>
</gene>
<feature type="domain" description="6-phosphogluconate dehydrogenase NADP-binding" evidence="1">
    <location>
        <begin position="1"/>
        <end position="139"/>
    </location>
</feature>
<dbReference type="AlphaFoldDB" id="A0A382SFC8"/>
<dbReference type="EMBL" id="UINC01128490">
    <property type="protein sequence ID" value="SVD08272.1"/>
    <property type="molecule type" value="Genomic_DNA"/>
</dbReference>
<dbReference type="Pfam" id="PF14833">
    <property type="entry name" value="NAD_binding_11"/>
    <property type="match status" value="1"/>
</dbReference>
<dbReference type="GO" id="GO:0050661">
    <property type="term" value="F:NADP binding"/>
    <property type="evidence" value="ECO:0007669"/>
    <property type="project" value="InterPro"/>
</dbReference>
<dbReference type="PANTHER" id="PTHR43060">
    <property type="entry name" value="3-HYDROXYISOBUTYRATE DEHYDROGENASE-LIKE 1, MITOCHONDRIAL-RELATED"/>
    <property type="match status" value="1"/>
</dbReference>
<dbReference type="SUPFAM" id="SSF51735">
    <property type="entry name" value="NAD(P)-binding Rossmann-fold domains"/>
    <property type="match status" value="1"/>
</dbReference>
<accession>A0A382SFC8</accession>
<evidence type="ECO:0000259" key="2">
    <source>
        <dbReference type="Pfam" id="PF14833"/>
    </source>
</evidence>
<protein>
    <recommendedName>
        <fullName evidence="4">6-phosphogluconate dehydrogenase NADP-binding domain-containing protein</fullName>
    </recommendedName>
</protein>
<dbReference type="Pfam" id="PF03446">
    <property type="entry name" value="NAD_binding_2"/>
    <property type="match status" value="1"/>
</dbReference>
<dbReference type="InterPro" id="IPR013328">
    <property type="entry name" value="6PGD_dom2"/>
</dbReference>
<evidence type="ECO:0000259" key="1">
    <source>
        <dbReference type="Pfam" id="PF03446"/>
    </source>
</evidence>
<dbReference type="Gene3D" id="1.10.1040.10">
    <property type="entry name" value="N-(1-d-carboxylethyl)-l-norvaline Dehydrogenase, domain 2"/>
    <property type="match status" value="1"/>
</dbReference>
<dbReference type="GO" id="GO:0051287">
    <property type="term" value="F:NAD binding"/>
    <property type="evidence" value="ECO:0007669"/>
    <property type="project" value="InterPro"/>
</dbReference>
<feature type="non-terminal residue" evidence="3">
    <location>
        <position position="242"/>
    </location>
</feature>
<dbReference type="InterPro" id="IPR029154">
    <property type="entry name" value="HIBADH-like_NADP-bd"/>
</dbReference>